<evidence type="ECO:0000259" key="2">
    <source>
        <dbReference type="Pfam" id="PF07727"/>
    </source>
</evidence>
<dbReference type="Pfam" id="PF25597">
    <property type="entry name" value="SH3_retrovirus"/>
    <property type="match status" value="1"/>
</dbReference>
<dbReference type="CDD" id="cd09272">
    <property type="entry name" value="RNase_HI_RT_Ty1"/>
    <property type="match status" value="1"/>
</dbReference>
<evidence type="ECO:0000313" key="5">
    <source>
        <dbReference type="Proteomes" id="UP001172457"/>
    </source>
</evidence>
<dbReference type="PANTHER" id="PTHR11439">
    <property type="entry name" value="GAG-POL-RELATED RETROTRANSPOSON"/>
    <property type="match status" value="1"/>
</dbReference>
<comment type="caution">
    <text evidence="4">The sequence shown here is derived from an EMBL/GenBank/DDBJ whole genome shotgun (WGS) entry which is preliminary data.</text>
</comment>
<proteinExistence type="predicted"/>
<evidence type="ECO:0008006" key="6">
    <source>
        <dbReference type="Google" id="ProtNLM"/>
    </source>
</evidence>
<evidence type="ECO:0000256" key="1">
    <source>
        <dbReference type="SAM" id="MobiDB-lite"/>
    </source>
</evidence>
<accession>A0AA38W1G3</accession>
<protein>
    <recommendedName>
        <fullName evidence="6">Reverse transcriptase Ty1/copia-type domain-containing protein</fullName>
    </recommendedName>
</protein>
<feature type="domain" description="Reverse transcriptase Ty1/copia-type" evidence="2">
    <location>
        <begin position="276"/>
        <end position="499"/>
    </location>
</feature>
<dbReference type="InterPro" id="IPR043502">
    <property type="entry name" value="DNA/RNA_pol_sf"/>
</dbReference>
<dbReference type="EMBL" id="JARYMX010000007">
    <property type="protein sequence ID" value="KAJ9542837.1"/>
    <property type="molecule type" value="Genomic_DNA"/>
</dbReference>
<evidence type="ECO:0000313" key="4">
    <source>
        <dbReference type="EMBL" id="KAJ9542837.1"/>
    </source>
</evidence>
<dbReference type="PANTHER" id="PTHR11439:SF495">
    <property type="entry name" value="REVERSE TRANSCRIPTASE, RNA-DEPENDENT DNA POLYMERASE-RELATED"/>
    <property type="match status" value="1"/>
</dbReference>
<dbReference type="InterPro" id="IPR057670">
    <property type="entry name" value="SH3_retrovirus"/>
</dbReference>
<dbReference type="InterPro" id="IPR013103">
    <property type="entry name" value="RVT_2"/>
</dbReference>
<reference evidence="4" key="1">
    <citation type="submission" date="2023-03" db="EMBL/GenBank/DDBJ databases">
        <title>Chromosome-scale reference genome and RAD-based genetic map of yellow starthistle (Centaurea solstitialis) reveal putative structural variation and QTLs associated with invader traits.</title>
        <authorList>
            <person name="Reatini B."/>
            <person name="Cang F.A."/>
            <person name="Jiang Q."/>
            <person name="Mckibben M.T.W."/>
            <person name="Barker M.S."/>
            <person name="Rieseberg L.H."/>
            <person name="Dlugosch K.M."/>
        </authorList>
    </citation>
    <scope>NUCLEOTIDE SEQUENCE</scope>
    <source>
        <strain evidence="4">CAN-66</strain>
        <tissue evidence="4">Leaf</tissue>
    </source>
</reference>
<dbReference type="Proteomes" id="UP001172457">
    <property type="component" value="Chromosome 7"/>
</dbReference>
<dbReference type="AlphaFoldDB" id="A0AA38W1G3"/>
<name>A0AA38W1G3_9ASTR</name>
<keyword evidence="5" id="KW-1185">Reference proteome</keyword>
<feature type="region of interest" description="Disordered" evidence="1">
    <location>
        <begin position="133"/>
        <end position="154"/>
    </location>
</feature>
<evidence type="ECO:0000259" key="3">
    <source>
        <dbReference type="Pfam" id="PF25597"/>
    </source>
</evidence>
<feature type="domain" description="Retroviral polymerase SH3-like" evidence="3">
    <location>
        <begin position="17"/>
        <end position="76"/>
    </location>
</feature>
<gene>
    <name evidence="4" type="ORF">OSB04_029343</name>
</gene>
<sequence>MIEQRKPNIDYFRVFGCKCYVLNDRDDLGKFDPKSDESIFLGYSHNSKTYRIFNKRTRTILESSNVDFSKTETYSHACPSNPNSLLPELSTAPPSTDSASNSFALDFIDLADYDLPPLIGPIVVPAQAGSTTTSASSDAFMTEPSSSTSTNSVTPESVVSPLKILQQNLQPSCHRNQSKNRQHTLFLHPFPKKLLYLLRASHKEPMLRKWTRDHPSSQIIGSPSQSVQTRSSKNVDNLILFGGFLSNFEPLDVQQALSDPDWVQAMQEELAEFERNKVWRLVTRPWGKSIIGLKWIFRNKKHENELIIRNKARLVAKGYRQQEGIDYGETFAPVARIEAIRIFLAYATHKNMTVYQMDVKCAFLNGVLQGEVYAVQPEGFVDPRYPSHVYVLDKALYGLKQAPRAWYETLTVYMIGASYKKGKIDPTLFLRRSGSDLIIVQLYVDDIIFASTKPELCKEFENTMKSQFKMIMMDELTFFLGLQVRQRPDGIFINQSKYCDPRESHLSAVKRILRYLKGTPDFGLWYPKDSGFELIAYTDSDHVGCKLNRKGTSGACQFLGDKLAEYVTAACCCSQVLWMKTQLADFRYTMQRIPIYCDSKSAIQITANPVQHSRTKHIDIRYHFIKDHVEKGNIELYFVESDLQLVWILTTTYDYFGSGLTQNPIPGLHSQYPKKISSSGTRFAHVVKLIVQGSVLPVGDTRISLFTFSKFLQLSLSRAPITADLNRTLFCSDFNSDHFIEFTVRFRATLT</sequence>
<dbReference type="SUPFAM" id="SSF56672">
    <property type="entry name" value="DNA/RNA polymerases"/>
    <property type="match status" value="1"/>
</dbReference>
<dbReference type="Pfam" id="PF07727">
    <property type="entry name" value="RVT_2"/>
    <property type="match status" value="1"/>
</dbReference>
<organism evidence="4 5">
    <name type="scientific">Centaurea solstitialis</name>
    <name type="common">yellow star-thistle</name>
    <dbReference type="NCBI Taxonomy" id="347529"/>
    <lineage>
        <taxon>Eukaryota</taxon>
        <taxon>Viridiplantae</taxon>
        <taxon>Streptophyta</taxon>
        <taxon>Embryophyta</taxon>
        <taxon>Tracheophyta</taxon>
        <taxon>Spermatophyta</taxon>
        <taxon>Magnoliopsida</taxon>
        <taxon>eudicotyledons</taxon>
        <taxon>Gunneridae</taxon>
        <taxon>Pentapetalae</taxon>
        <taxon>asterids</taxon>
        <taxon>campanulids</taxon>
        <taxon>Asterales</taxon>
        <taxon>Asteraceae</taxon>
        <taxon>Carduoideae</taxon>
        <taxon>Cardueae</taxon>
        <taxon>Centaureinae</taxon>
        <taxon>Centaurea</taxon>
    </lineage>
</organism>